<reference evidence="3 4" key="1">
    <citation type="submission" date="2021-03" db="EMBL/GenBank/DDBJ databases">
        <title>Genomic Encyclopedia of Type Strains, Phase IV (KMG-IV): sequencing the most valuable type-strain genomes for metagenomic binning, comparative biology and taxonomic classification.</title>
        <authorList>
            <person name="Goeker M."/>
        </authorList>
    </citation>
    <scope>NUCLEOTIDE SEQUENCE [LARGE SCALE GENOMIC DNA]</scope>
    <source>
        <strain evidence="3 4">DSM 27138</strain>
    </source>
</reference>
<protein>
    <submittedName>
        <fullName evidence="3">Membrane protein</fullName>
    </submittedName>
</protein>
<dbReference type="Pfam" id="PF07853">
    <property type="entry name" value="DUF1648"/>
    <property type="match status" value="1"/>
</dbReference>
<evidence type="ECO:0000256" key="1">
    <source>
        <dbReference type="SAM" id="Phobius"/>
    </source>
</evidence>
<evidence type="ECO:0000259" key="2">
    <source>
        <dbReference type="Pfam" id="PF07853"/>
    </source>
</evidence>
<dbReference type="PIRSF" id="PIRSF038959">
    <property type="entry name" value="SdpI"/>
    <property type="match status" value="1"/>
</dbReference>
<dbReference type="Proteomes" id="UP001519289">
    <property type="component" value="Unassembled WGS sequence"/>
</dbReference>
<evidence type="ECO:0000313" key="4">
    <source>
        <dbReference type="Proteomes" id="UP001519289"/>
    </source>
</evidence>
<sequence>MRESTYRVDRRTLAADWPLLVLMLLTIGVTAWAFPRLPGQSPVHWGVSGTADRFAGPWFVALWWPVFAAGLYLLLLYLPLLDPKRQNYADFGRTYSLIRQAIPGLILVLHLAQLAEALGMGVSTVSVLLLAISALFLGLGLAMSRFRPNYFVGIRTPWTLASAEVWRRTHQFTGRAWVALSLLQAAAVLLLPLRVRFLASMAVAAVMVILPVVYSYRVYRQVNG</sequence>
<feature type="domain" description="DUF1648" evidence="2">
    <location>
        <begin position="22"/>
        <end position="67"/>
    </location>
</feature>
<keyword evidence="1" id="KW-0812">Transmembrane</keyword>
<keyword evidence="1" id="KW-1133">Transmembrane helix</keyword>
<dbReference type="PANTHER" id="PTHR37810">
    <property type="entry name" value="IMMUNITY PROTEIN SDPI"/>
    <property type="match status" value="1"/>
</dbReference>
<feature type="transmembrane region" description="Helical" evidence="1">
    <location>
        <begin position="97"/>
        <end position="115"/>
    </location>
</feature>
<dbReference type="EMBL" id="JAGGLG010000034">
    <property type="protein sequence ID" value="MBP2019727.1"/>
    <property type="molecule type" value="Genomic_DNA"/>
</dbReference>
<feature type="transmembrane region" description="Helical" evidence="1">
    <location>
        <begin position="121"/>
        <end position="142"/>
    </location>
</feature>
<gene>
    <name evidence="3" type="ORF">J2Z79_003169</name>
</gene>
<feature type="transmembrane region" description="Helical" evidence="1">
    <location>
        <begin position="54"/>
        <end position="77"/>
    </location>
</feature>
<proteinExistence type="predicted"/>
<evidence type="ECO:0000313" key="3">
    <source>
        <dbReference type="EMBL" id="MBP2019727.1"/>
    </source>
</evidence>
<dbReference type="RefSeq" id="WP_209467830.1">
    <property type="nucleotide sequence ID" value="NZ_JAGGLG010000034.1"/>
</dbReference>
<name>A0ABS4JVZ8_9FIRM</name>
<dbReference type="Pfam" id="PF13630">
    <property type="entry name" value="SdpI"/>
    <property type="match status" value="1"/>
</dbReference>
<feature type="transmembrane region" description="Helical" evidence="1">
    <location>
        <begin position="197"/>
        <end position="216"/>
    </location>
</feature>
<dbReference type="InterPro" id="IPR012867">
    <property type="entry name" value="DUF1648"/>
</dbReference>
<comment type="caution">
    <text evidence="3">The sequence shown here is derived from an EMBL/GenBank/DDBJ whole genome shotgun (WGS) entry which is preliminary data.</text>
</comment>
<dbReference type="PANTHER" id="PTHR37810:SF5">
    <property type="entry name" value="IMMUNITY PROTEIN SDPI"/>
    <property type="match status" value="1"/>
</dbReference>
<feature type="transmembrane region" description="Helical" evidence="1">
    <location>
        <begin position="12"/>
        <end position="34"/>
    </location>
</feature>
<accession>A0ABS4JVZ8</accession>
<keyword evidence="1" id="KW-0472">Membrane</keyword>
<dbReference type="InterPro" id="IPR026272">
    <property type="entry name" value="SdpI"/>
</dbReference>
<feature type="transmembrane region" description="Helical" evidence="1">
    <location>
        <begin position="172"/>
        <end position="191"/>
    </location>
</feature>
<dbReference type="InterPro" id="IPR025962">
    <property type="entry name" value="SdpI/YhfL"/>
</dbReference>
<keyword evidence="4" id="KW-1185">Reference proteome</keyword>
<organism evidence="3 4">
    <name type="scientific">Symbiobacterium terraclitae</name>
    <dbReference type="NCBI Taxonomy" id="557451"/>
    <lineage>
        <taxon>Bacteria</taxon>
        <taxon>Bacillati</taxon>
        <taxon>Bacillota</taxon>
        <taxon>Clostridia</taxon>
        <taxon>Eubacteriales</taxon>
        <taxon>Symbiobacteriaceae</taxon>
        <taxon>Symbiobacterium</taxon>
    </lineage>
</organism>